<proteinExistence type="predicted"/>
<reference evidence="1 2" key="1">
    <citation type="journal article" date="2021" name="Nat. Plants">
        <title>The Taxus genome provides insights into paclitaxel biosynthesis.</title>
        <authorList>
            <person name="Xiong X."/>
            <person name="Gou J."/>
            <person name="Liao Q."/>
            <person name="Li Y."/>
            <person name="Zhou Q."/>
            <person name="Bi G."/>
            <person name="Li C."/>
            <person name="Du R."/>
            <person name="Wang X."/>
            <person name="Sun T."/>
            <person name="Guo L."/>
            <person name="Liang H."/>
            <person name="Lu P."/>
            <person name="Wu Y."/>
            <person name="Zhang Z."/>
            <person name="Ro D.K."/>
            <person name="Shang Y."/>
            <person name="Huang S."/>
            <person name="Yan J."/>
        </authorList>
    </citation>
    <scope>NUCLEOTIDE SEQUENCE [LARGE SCALE GENOMIC DNA]</scope>
    <source>
        <strain evidence="1">Ta-2019</strain>
    </source>
</reference>
<comment type="caution">
    <text evidence="1">The sequence shown here is derived from an EMBL/GenBank/DDBJ whole genome shotgun (WGS) entry which is preliminary data.</text>
</comment>
<feature type="non-terminal residue" evidence="1">
    <location>
        <position position="54"/>
    </location>
</feature>
<organism evidence="1 2">
    <name type="scientific">Taxus chinensis</name>
    <name type="common">Chinese yew</name>
    <name type="synonym">Taxus wallichiana var. chinensis</name>
    <dbReference type="NCBI Taxonomy" id="29808"/>
    <lineage>
        <taxon>Eukaryota</taxon>
        <taxon>Viridiplantae</taxon>
        <taxon>Streptophyta</taxon>
        <taxon>Embryophyta</taxon>
        <taxon>Tracheophyta</taxon>
        <taxon>Spermatophyta</taxon>
        <taxon>Pinopsida</taxon>
        <taxon>Pinidae</taxon>
        <taxon>Conifers II</taxon>
        <taxon>Cupressales</taxon>
        <taxon>Taxaceae</taxon>
        <taxon>Taxus</taxon>
    </lineage>
</organism>
<keyword evidence="2" id="KW-1185">Reference proteome</keyword>
<feature type="non-terminal residue" evidence="1">
    <location>
        <position position="1"/>
    </location>
</feature>
<sequence length="54" mass="6167">KDKEYITQEGLYSITLDIPEKAEAVLSDWKTLEAKKKEEYPELIIPVETKDVAG</sequence>
<accession>A0AA38FBZ1</accession>
<name>A0AA38FBZ1_TAXCH</name>
<evidence type="ECO:0000313" key="1">
    <source>
        <dbReference type="EMBL" id="KAH9300429.1"/>
    </source>
</evidence>
<dbReference type="Proteomes" id="UP000824469">
    <property type="component" value="Unassembled WGS sequence"/>
</dbReference>
<dbReference type="AlphaFoldDB" id="A0AA38FBZ1"/>
<evidence type="ECO:0000313" key="2">
    <source>
        <dbReference type="Proteomes" id="UP000824469"/>
    </source>
</evidence>
<protein>
    <submittedName>
        <fullName evidence="1">Uncharacterized protein</fullName>
    </submittedName>
</protein>
<dbReference type="EMBL" id="JAHRHJ020000009">
    <property type="protein sequence ID" value="KAH9300429.1"/>
    <property type="molecule type" value="Genomic_DNA"/>
</dbReference>
<gene>
    <name evidence="1" type="ORF">KI387_012012</name>
</gene>